<keyword evidence="3" id="KW-0847">Vitamin C</keyword>
<evidence type="ECO:0000256" key="2">
    <source>
        <dbReference type="ARBA" id="ARBA00022723"/>
    </source>
</evidence>
<evidence type="ECO:0000313" key="9">
    <source>
        <dbReference type="Proteomes" id="UP001597237"/>
    </source>
</evidence>
<dbReference type="Proteomes" id="UP001597237">
    <property type="component" value="Unassembled WGS sequence"/>
</dbReference>
<dbReference type="InterPro" id="IPR000866">
    <property type="entry name" value="AhpC/TSA"/>
</dbReference>
<organism evidence="8 9">
    <name type="scientific">Phenylobacterium terrae</name>
    <dbReference type="NCBI Taxonomy" id="2665495"/>
    <lineage>
        <taxon>Bacteria</taxon>
        <taxon>Pseudomonadati</taxon>
        <taxon>Pseudomonadota</taxon>
        <taxon>Alphaproteobacteria</taxon>
        <taxon>Caulobacterales</taxon>
        <taxon>Caulobacteraceae</taxon>
        <taxon>Phenylobacterium</taxon>
    </lineage>
</organism>
<comment type="caution">
    <text evidence="8">The sequence shown here is derived from an EMBL/GenBank/DDBJ whole genome shotgun (WGS) entry which is preliminary data.</text>
</comment>
<dbReference type="SUPFAM" id="SSF51197">
    <property type="entry name" value="Clavaminate synthase-like"/>
    <property type="match status" value="1"/>
</dbReference>
<dbReference type="SMART" id="SM00702">
    <property type="entry name" value="P4Hc"/>
    <property type="match status" value="1"/>
</dbReference>
<evidence type="ECO:0000259" key="7">
    <source>
        <dbReference type="PROSITE" id="PS51471"/>
    </source>
</evidence>
<comment type="cofactor">
    <cofactor evidence="1">
        <name>L-ascorbate</name>
        <dbReference type="ChEBI" id="CHEBI:38290"/>
    </cofactor>
</comment>
<gene>
    <name evidence="8" type="ORF">ACFSC0_00745</name>
</gene>
<evidence type="ECO:0000256" key="3">
    <source>
        <dbReference type="ARBA" id="ARBA00022896"/>
    </source>
</evidence>
<keyword evidence="4" id="KW-0223">Dioxygenase</keyword>
<proteinExistence type="predicted"/>
<keyword evidence="5" id="KW-0560">Oxidoreductase</keyword>
<evidence type="ECO:0000313" key="8">
    <source>
        <dbReference type="EMBL" id="MFD1781908.1"/>
    </source>
</evidence>
<dbReference type="InterPro" id="IPR036249">
    <property type="entry name" value="Thioredoxin-like_sf"/>
</dbReference>
<reference evidence="9" key="1">
    <citation type="journal article" date="2019" name="Int. J. Syst. Evol. Microbiol.">
        <title>The Global Catalogue of Microorganisms (GCM) 10K type strain sequencing project: providing services to taxonomists for standard genome sequencing and annotation.</title>
        <authorList>
            <consortium name="The Broad Institute Genomics Platform"/>
            <consortium name="The Broad Institute Genome Sequencing Center for Infectious Disease"/>
            <person name="Wu L."/>
            <person name="Ma J."/>
        </authorList>
    </citation>
    <scope>NUCLEOTIDE SEQUENCE [LARGE SCALE GENOMIC DNA]</scope>
    <source>
        <strain evidence="9">DFY28</strain>
    </source>
</reference>
<evidence type="ECO:0000256" key="5">
    <source>
        <dbReference type="ARBA" id="ARBA00023002"/>
    </source>
</evidence>
<dbReference type="InterPro" id="IPR005123">
    <property type="entry name" value="Oxoglu/Fe-dep_dioxygenase_dom"/>
</dbReference>
<dbReference type="Gene3D" id="3.40.30.10">
    <property type="entry name" value="Glutaredoxin"/>
    <property type="match status" value="1"/>
</dbReference>
<feature type="domain" description="Fe2OG dioxygenase" evidence="7">
    <location>
        <begin position="242"/>
        <end position="337"/>
    </location>
</feature>
<dbReference type="InterPro" id="IPR044862">
    <property type="entry name" value="Pro_4_hyd_alph_FE2OG_OXY"/>
</dbReference>
<keyword evidence="2" id="KW-0479">Metal-binding</keyword>
<protein>
    <submittedName>
        <fullName evidence="8">2OG-Fe(II) oxygenase</fullName>
    </submittedName>
</protein>
<evidence type="ECO:0000256" key="4">
    <source>
        <dbReference type="ARBA" id="ARBA00022964"/>
    </source>
</evidence>
<dbReference type="SUPFAM" id="SSF52833">
    <property type="entry name" value="Thioredoxin-like"/>
    <property type="match status" value="1"/>
</dbReference>
<evidence type="ECO:0000256" key="6">
    <source>
        <dbReference type="ARBA" id="ARBA00023004"/>
    </source>
</evidence>
<name>A0ABW4MVX8_9CAUL</name>
<keyword evidence="6" id="KW-0408">Iron</keyword>
<dbReference type="PROSITE" id="PS51471">
    <property type="entry name" value="FE2OG_OXY"/>
    <property type="match status" value="1"/>
</dbReference>
<keyword evidence="9" id="KW-1185">Reference proteome</keyword>
<dbReference type="Pfam" id="PF13640">
    <property type="entry name" value="2OG-FeII_Oxy_3"/>
    <property type="match status" value="1"/>
</dbReference>
<dbReference type="InterPro" id="IPR006620">
    <property type="entry name" value="Pro_4_hyd_alph"/>
</dbReference>
<accession>A0ABW4MVX8</accession>
<sequence length="363" mass="40333">MNEVGMRVTPGGPAPWFEAASLENPRYNFSSLGGRFVLLAFLPQDEAPRAEAVRLLAALGAFYRPERLVAFAVSREAPNPARRLEGGELRWFFDPPGDIARRYGLLDEAGAHRPCWVLIDPSMRVFAIGDLSAREALGQLIQRLPAPDDHAGVELHAPVLIVPRILERPLCERLIAHYESSGGEPSGIMQDIGGRTVGVLNDFKRRRDAIIDDEAFRAEIRSRLALRLLPEIKKAFQFAATRIERYIVACYDAQEGGYFKAHRDNTTFGTAHRKFACTINLNAEDYDGGDLRFPEFGQRSYRAPTGGAVVFSCSLLHEATPVTRGRRYAFLPFLYDEAGARVREANLSRLGEPAEPPNEPAEA</sequence>
<dbReference type="Pfam" id="PF00578">
    <property type="entry name" value="AhpC-TSA"/>
    <property type="match status" value="1"/>
</dbReference>
<dbReference type="EMBL" id="JBHUEY010000001">
    <property type="protein sequence ID" value="MFD1781908.1"/>
    <property type="molecule type" value="Genomic_DNA"/>
</dbReference>
<dbReference type="RefSeq" id="WP_377281259.1">
    <property type="nucleotide sequence ID" value="NZ_JBHRSI010000003.1"/>
</dbReference>
<evidence type="ECO:0000256" key="1">
    <source>
        <dbReference type="ARBA" id="ARBA00001961"/>
    </source>
</evidence>
<dbReference type="Gene3D" id="2.60.120.620">
    <property type="entry name" value="q2cbj1_9rhob like domain"/>
    <property type="match status" value="1"/>
</dbReference>